<evidence type="ECO:0000313" key="3">
    <source>
        <dbReference type="Proteomes" id="UP001519295"/>
    </source>
</evidence>
<dbReference type="Proteomes" id="UP001519295">
    <property type="component" value="Unassembled WGS sequence"/>
</dbReference>
<keyword evidence="3" id="KW-1185">Reference proteome</keyword>
<keyword evidence="1" id="KW-0472">Membrane</keyword>
<gene>
    <name evidence="2" type="ORF">JOF36_007238</name>
</gene>
<evidence type="ECO:0000313" key="2">
    <source>
        <dbReference type="EMBL" id="MBP2371465.1"/>
    </source>
</evidence>
<keyword evidence="1" id="KW-0812">Transmembrane</keyword>
<organism evidence="2 3">
    <name type="scientific">Pseudonocardia parietis</name>
    <dbReference type="NCBI Taxonomy" id="570936"/>
    <lineage>
        <taxon>Bacteria</taxon>
        <taxon>Bacillati</taxon>
        <taxon>Actinomycetota</taxon>
        <taxon>Actinomycetes</taxon>
        <taxon>Pseudonocardiales</taxon>
        <taxon>Pseudonocardiaceae</taxon>
        <taxon>Pseudonocardia</taxon>
    </lineage>
</organism>
<sequence length="31" mass="2963">MRILSGPVGRSIALLAGPSVLLGVVVAGMAG</sequence>
<evidence type="ECO:0000256" key="1">
    <source>
        <dbReference type="SAM" id="Phobius"/>
    </source>
</evidence>
<reference evidence="2 3" key="1">
    <citation type="submission" date="2021-03" db="EMBL/GenBank/DDBJ databases">
        <title>Sequencing the genomes of 1000 actinobacteria strains.</title>
        <authorList>
            <person name="Klenk H.-P."/>
        </authorList>
    </citation>
    <scope>NUCLEOTIDE SEQUENCE [LARGE SCALE GENOMIC DNA]</scope>
    <source>
        <strain evidence="2 3">DSM 45256</strain>
    </source>
</reference>
<keyword evidence="1" id="KW-1133">Transmembrane helix</keyword>
<name>A0ABS4W5H7_9PSEU</name>
<accession>A0ABS4W5H7</accession>
<proteinExistence type="predicted"/>
<dbReference type="EMBL" id="JAGINU010000002">
    <property type="protein sequence ID" value="MBP2371465.1"/>
    <property type="molecule type" value="Genomic_DNA"/>
</dbReference>
<comment type="caution">
    <text evidence="2">The sequence shown here is derived from an EMBL/GenBank/DDBJ whole genome shotgun (WGS) entry which is preliminary data.</text>
</comment>
<protein>
    <submittedName>
        <fullName evidence="2">Uncharacterized protein</fullName>
    </submittedName>
</protein>
<feature type="transmembrane region" description="Helical" evidence="1">
    <location>
        <begin position="12"/>
        <end position="30"/>
    </location>
</feature>